<dbReference type="InterPro" id="IPR011701">
    <property type="entry name" value="MFS"/>
</dbReference>
<evidence type="ECO:0000256" key="3">
    <source>
        <dbReference type="ARBA" id="ARBA00022692"/>
    </source>
</evidence>
<keyword evidence="5 6" id="KW-0472">Membrane</keyword>
<feature type="transmembrane region" description="Helical" evidence="6">
    <location>
        <begin position="314"/>
        <end position="331"/>
    </location>
</feature>
<keyword evidence="4 6" id="KW-1133">Transmembrane helix</keyword>
<feature type="domain" description="Major facilitator superfamily (MFS) profile" evidence="7">
    <location>
        <begin position="13"/>
        <end position="569"/>
    </location>
</feature>
<dbReference type="InterPro" id="IPR020846">
    <property type="entry name" value="MFS_dom"/>
</dbReference>
<feature type="transmembrane region" description="Helical" evidence="6">
    <location>
        <begin position="243"/>
        <end position="263"/>
    </location>
</feature>
<feature type="transmembrane region" description="Helical" evidence="6">
    <location>
        <begin position="52"/>
        <end position="70"/>
    </location>
</feature>
<dbReference type="PANTHER" id="PTHR23501:SF191">
    <property type="entry name" value="VACUOLAR BASIC AMINO ACID TRANSPORTER 4"/>
    <property type="match status" value="1"/>
</dbReference>
<evidence type="ECO:0000256" key="4">
    <source>
        <dbReference type="ARBA" id="ARBA00022989"/>
    </source>
</evidence>
<feature type="transmembrane region" description="Helical" evidence="6">
    <location>
        <begin position="352"/>
        <end position="374"/>
    </location>
</feature>
<evidence type="ECO:0000313" key="9">
    <source>
        <dbReference type="Proteomes" id="UP001183648"/>
    </source>
</evidence>
<feature type="transmembrane region" description="Helical" evidence="6">
    <location>
        <begin position="541"/>
        <end position="565"/>
    </location>
</feature>
<feature type="transmembrane region" description="Helical" evidence="6">
    <location>
        <begin position="202"/>
        <end position="220"/>
    </location>
</feature>
<dbReference type="PRINTS" id="PR01036">
    <property type="entry name" value="TCRTETB"/>
</dbReference>
<sequence>MTSTGVDRTQRVLLGLAAVAVMFAAADTYVVVLALPDMMASAGLSADELQRAAPIISGFLLGYVAVLPLIGRVADLRGRVPVLVGCLVLFAVGSLVTAVAYDLPSMVTGRVLQGVGGGGLLPATLALVADLYPPRERGVPLGIVGGIQELGNVLGPLYGALVLSVGSWRGIFWLNLAVALVLAAVVRSRGPRTSTTGTPDPVGVGLALLGLGCLVLVMAPPDRLATDVTWGLAVVPLVGESRWLSPLALATVALAVLFVARLLTARRPLVDLGSWRGTLREVDVWGSLLLAVALGAVILAFATSDPQVQVFSPAGPYLLLLGAAAGAGFWWRNRRAEHPLVPRGAIARTPAWGAMVVSFFVGAALIAALVDIPVFARVTVYNDSQLLAALVLVRFLVGLPLGALAGGLLTHRFPAGPVTAVGMAASAYGFWAMSRWSFDALEGPWATVPLLLAGFGVGLAMAPTNASLLATTTESSHGVSSALLVVSRSVGKLVGLSVLTSVGLRAYYAGQTGLPAPMDVCGEGVSRCTAYSRLLQDAGLVQLHTIFLGAMVCSVVAGLVALVVFRGADTQHVQAAAFEGATG</sequence>
<feature type="transmembrane region" description="Helical" evidence="6">
    <location>
        <begin position="12"/>
        <end position="32"/>
    </location>
</feature>
<feature type="transmembrane region" description="Helical" evidence="6">
    <location>
        <begin position="445"/>
        <end position="469"/>
    </location>
</feature>
<reference evidence="8 9" key="1">
    <citation type="submission" date="2023-07" db="EMBL/GenBank/DDBJ databases">
        <title>Sequencing the genomes of 1000 actinobacteria strains.</title>
        <authorList>
            <person name="Klenk H.-P."/>
        </authorList>
    </citation>
    <scope>NUCLEOTIDE SEQUENCE [LARGE SCALE GENOMIC DNA]</scope>
    <source>
        <strain evidence="8 9">DSM 19426</strain>
    </source>
</reference>
<protein>
    <submittedName>
        <fullName evidence="8">MFS family permease</fullName>
    </submittedName>
</protein>
<dbReference type="PROSITE" id="PS50850">
    <property type="entry name" value="MFS"/>
    <property type="match status" value="1"/>
</dbReference>
<dbReference type="SUPFAM" id="SSF103473">
    <property type="entry name" value="MFS general substrate transporter"/>
    <property type="match status" value="1"/>
</dbReference>
<feature type="transmembrane region" description="Helical" evidence="6">
    <location>
        <begin position="284"/>
        <end position="302"/>
    </location>
</feature>
<dbReference type="Proteomes" id="UP001183648">
    <property type="component" value="Unassembled WGS sequence"/>
</dbReference>
<accession>A0ABU2BSC6</accession>
<evidence type="ECO:0000256" key="5">
    <source>
        <dbReference type="ARBA" id="ARBA00023136"/>
    </source>
</evidence>
<feature type="transmembrane region" description="Helical" evidence="6">
    <location>
        <begin position="141"/>
        <end position="165"/>
    </location>
</feature>
<proteinExistence type="predicted"/>
<dbReference type="RefSeq" id="WP_310298747.1">
    <property type="nucleotide sequence ID" value="NZ_BAAAPS010000014.1"/>
</dbReference>
<evidence type="ECO:0000313" key="8">
    <source>
        <dbReference type="EMBL" id="MDR7361176.1"/>
    </source>
</evidence>
<evidence type="ECO:0000259" key="7">
    <source>
        <dbReference type="PROSITE" id="PS50850"/>
    </source>
</evidence>
<comment type="caution">
    <text evidence="8">The sequence shown here is derived from an EMBL/GenBank/DDBJ whole genome shotgun (WGS) entry which is preliminary data.</text>
</comment>
<feature type="transmembrane region" description="Helical" evidence="6">
    <location>
        <begin position="82"/>
        <end position="101"/>
    </location>
</feature>
<evidence type="ECO:0000256" key="2">
    <source>
        <dbReference type="ARBA" id="ARBA00022448"/>
    </source>
</evidence>
<keyword evidence="3 6" id="KW-0812">Transmembrane</keyword>
<dbReference type="InterPro" id="IPR036259">
    <property type="entry name" value="MFS_trans_sf"/>
</dbReference>
<evidence type="ECO:0000256" key="6">
    <source>
        <dbReference type="SAM" id="Phobius"/>
    </source>
</evidence>
<feature type="transmembrane region" description="Helical" evidence="6">
    <location>
        <begin position="107"/>
        <end position="129"/>
    </location>
</feature>
<keyword evidence="9" id="KW-1185">Reference proteome</keyword>
<feature type="transmembrane region" description="Helical" evidence="6">
    <location>
        <begin position="171"/>
        <end position="190"/>
    </location>
</feature>
<feature type="transmembrane region" description="Helical" evidence="6">
    <location>
        <begin position="386"/>
        <end position="408"/>
    </location>
</feature>
<evidence type="ECO:0000256" key="1">
    <source>
        <dbReference type="ARBA" id="ARBA00004429"/>
    </source>
</evidence>
<keyword evidence="2" id="KW-0813">Transport</keyword>
<dbReference type="Pfam" id="PF07690">
    <property type="entry name" value="MFS_1"/>
    <property type="match status" value="1"/>
</dbReference>
<feature type="transmembrane region" description="Helical" evidence="6">
    <location>
        <begin position="415"/>
        <end position="433"/>
    </location>
</feature>
<gene>
    <name evidence="8" type="ORF">J2S63_000729</name>
</gene>
<organism evidence="8 9">
    <name type="scientific">Nocardioides marmoribigeumensis</name>
    <dbReference type="NCBI Taxonomy" id="433649"/>
    <lineage>
        <taxon>Bacteria</taxon>
        <taxon>Bacillati</taxon>
        <taxon>Actinomycetota</taxon>
        <taxon>Actinomycetes</taxon>
        <taxon>Propionibacteriales</taxon>
        <taxon>Nocardioidaceae</taxon>
        <taxon>Nocardioides</taxon>
    </lineage>
</organism>
<dbReference type="EMBL" id="JAVDYG010000001">
    <property type="protein sequence ID" value="MDR7361176.1"/>
    <property type="molecule type" value="Genomic_DNA"/>
</dbReference>
<feature type="transmembrane region" description="Helical" evidence="6">
    <location>
        <begin position="490"/>
        <end position="508"/>
    </location>
</feature>
<comment type="subcellular location">
    <subcellularLocation>
        <location evidence="1">Cell inner membrane</location>
        <topology evidence="1">Multi-pass membrane protein</topology>
    </subcellularLocation>
</comment>
<dbReference type="Gene3D" id="1.20.1720.10">
    <property type="entry name" value="Multidrug resistance protein D"/>
    <property type="match status" value="1"/>
</dbReference>
<dbReference type="PANTHER" id="PTHR23501">
    <property type="entry name" value="MAJOR FACILITATOR SUPERFAMILY"/>
    <property type="match status" value="1"/>
</dbReference>
<name>A0ABU2BSC6_9ACTN</name>